<comment type="caution">
    <text evidence="1">The sequence shown here is derived from an EMBL/GenBank/DDBJ whole genome shotgun (WGS) entry which is preliminary data.</text>
</comment>
<protein>
    <submittedName>
        <fullName evidence="1">Uncharacterized protein</fullName>
    </submittedName>
</protein>
<reference evidence="1 2" key="1">
    <citation type="submission" date="2015-01" db="EMBL/GenBank/DDBJ databases">
        <title>Evolution of Trichinella species and genotypes.</title>
        <authorList>
            <person name="Korhonen P.K."/>
            <person name="Edoardo P."/>
            <person name="Giuseppe L.R."/>
            <person name="Gasser R.B."/>
        </authorList>
    </citation>
    <scope>NUCLEOTIDE SEQUENCE [LARGE SCALE GENOMIC DNA]</scope>
    <source>
        <strain evidence="1">ISS1980</strain>
    </source>
</reference>
<dbReference type="EMBL" id="JYDO01000208">
    <property type="protein sequence ID" value="KRZ67154.1"/>
    <property type="molecule type" value="Genomic_DNA"/>
</dbReference>
<dbReference type="Proteomes" id="UP000054843">
    <property type="component" value="Unassembled WGS sequence"/>
</dbReference>
<keyword evidence="2" id="KW-1185">Reference proteome</keyword>
<sequence>MLHTNGGSKVDQHQFSVGFACHAICWLSVFSQNTKGQAAASNSSSNKKKRIRTADMRDSIEHNVMEFDPIPVRLCYLATCYITESNRSRLDVGYVASSWVIYTDLKLTHVKIVRKDKFFTLTVLFIKLWWTRRFERECIHGLLLFDKDGLGLQQIFVPLNIFSLNN</sequence>
<name>A0A0V1M703_9BILA</name>
<dbReference type="AlphaFoldDB" id="A0A0V1M703"/>
<organism evidence="1 2">
    <name type="scientific">Trichinella papuae</name>
    <dbReference type="NCBI Taxonomy" id="268474"/>
    <lineage>
        <taxon>Eukaryota</taxon>
        <taxon>Metazoa</taxon>
        <taxon>Ecdysozoa</taxon>
        <taxon>Nematoda</taxon>
        <taxon>Enoplea</taxon>
        <taxon>Dorylaimia</taxon>
        <taxon>Trichinellida</taxon>
        <taxon>Trichinellidae</taxon>
        <taxon>Trichinella</taxon>
    </lineage>
</organism>
<evidence type="ECO:0000313" key="2">
    <source>
        <dbReference type="Proteomes" id="UP000054843"/>
    </source>
</evidence>
<gene>
    <name evidence="1" type="ORF">T10_11069</name>
</gene>
<dbReference type="OrthoDB" id="10520883at2759"/>
<proteinExistence type="predicted"/>
<accession>A0A0V1M703</accession>
<evidence type="ECO:0000313" key="1">
    <source>
        <dbReference type="EMBL" id="KRZ67154.1"/>
    </source>
</evidence>